<evidence type="ECO:0000259" key="2">
    <source>
        <dbReference type="Pfam" id="PF00582"/>
    </source>
</evidence>
<dbReference type="PANTHER" id="PTHR46268:SF6">
    <property type="entry name" value="UNIVERSAL STRESS PROTEIN UP12"/>
    <property type="match status" value="1"/>
</dbReference>
<evidence type="ECO:0000313" key="3">
    <source>
        <dbReference type="EMBL" id="OBQ46288.1"/>
    </source>
</evidence>
<feature type="domain" description="UspA" evidence="2">
    <location>
        <begin position="3"/>
        <end position="140"/>
    </location>
</feature>
<dbReference type="OrthoDB" id="9788959at2"/>
<dbReference type="PANTHER" id="PTHR46268">
    <property type="entry name" value="STRESS RESPONSE PROTEIN NHAX"/>
    <property type="match status" value="1"/>
</dbReference>
<dbReference type="AlphaFoldDB" id="A0A1B7XAB2"/>
<accession>A0A1B7XAB2</accession>
<dbReference type="InterPro" id="IPR014729">
    <property type="entry name" value="Rossmann-like_a/b/a_fold"/>
</dbReference>
<dbReference type="SUPFAM" id="SSF52402">
    <property type="entry name" value="Adenine nucleotide alpha hydrolases-like"/>
    <property type="match status" value="1"/>
</dbReference>
<proteinExistence type="inferred from homology"/>
<name>A0A1B7XAB2_9BACT</name>
<dbReference type="Proteomes" id="UP000091979">
    <property type="component" value="Unassembled WGS sequence"/>
</dbReference>
<protein>
    <submittedName>
        <fullName evidence="3">Universal stress protein</fullName>
    </submittedName>
</protein>
<dbReference type="Gene3D" id="3.40.50.620">
    <property type="entry name" value="HUPs"/>
    <property type="match status" value="1"/>
</dbReference>
<dbReference type="STRING" id="1560234.SP90_13415"/>
<reference evidence="3 4" key="1">
    <citation type="submission" date="2015-01" db="EMBL/GenBank/DDBJ databases">
        <title>Desulfovibrio sp. JC271 draft genome sequence.</title>
        <authorList>
            <person name="Shivani Y."/>
            <person name="Subhash Y."/>
            <person name="Sasikala C."/>
            <person name="Ramana C.V."/>
        </authorList>
    </citation>
    <scope>NUCLEOTIDE SEQUENCE [LARGE SCALE GENOMIC DNA]</scope>
    <source>
        <strain evidence="3 4">JC271</strain>
    </source>
</reference>
<evidence type="ECO:0000313" key="4">
    <source>
        <dbReference type="Proteomes" id="UP000091979"/>
    </source>
</evidence>
<keyword evidence="4" id="KW-1185">Reference proteome</keyword>
<comment type="similarity">
    <text evidence="1">Belongs to the universal stress protein A family.</text>
</comment>
<organism evidence="3 4">
    <name type="scientific">Halodesulfovibrio spirochaetisodalis</name>
    <dbReference type="NCBI Taxonomy" id="1560234"/>
    <lineage>
        <taxon>Bacteria</taxon>
        <taxon>Pseudomonadati</taxon>
        <taxon>Thermodesulfobacteriota</taxon>
        <taxon>Desulfovibrionia</taxon>
        <taxon>Desulfovibrionales</taxon>
        <taxon>Desulfovibrionaceae</taxon>
        <taxon>Halodesulfovibrio</taxon>
    </lineage>
</organism>
<dbReference type="PRINTS" id="PR01438">
    <property type="entry name" value="UNVRSLSTRESS"/>
</dbReference>
<dbReference type="PATRIC" id="fig|1560234.3.peg.1798"/>
<gene>
    <name evidence="3" type="ORF">SP90_13415</name>
</gene>
<dbReference type="EMBL" id="JXMS01000027">
    <property type="protein sequence ID" value="OBQ46288.1"/>
    <property type="molecule type" value="Genomic_DNA"/>
</dbReference>
<dbReference type="InterPro" id="IPR006016">
    <property type="entry name" value="UspA"/>
</dbReference>
<sequence length="140" mass="15224">MKIEKILVPVDGSEFSRKAVDYAAKFAPMVGASVILLTCRLEVTSLLSKDLYERAINDLDAYAAALLDPYKEVFAKAHVEVTDMVLGGTPEETILQVAKGEGCDMIIMGSRGYSDIKGLFLGSTTHRVLQLAECPVTVIR</sequence>
<dbReference type="RefSeq" id="WP_066857255.1">
    <property type="nucleotide sequence ID" value="NZ_JXMS01000027.1"/>
</dbReference>
<dbReference type="CDD" id="cd00293">
    <property type="entry name" value="USP-like"/>
    <property type="match status" value="1"/>
</dbReference>
<dbReference type="InterPro" id="IPR006015">
    <property type="entry name" value="Universal_stress_UspA"/>
</dbReference>
<evidence type="ECO:0000256" key="1">
    <source>
        <dbReference type="ARBA" id="ARBA00008791"/>
    </source>
</evidence>
<comment type="caution">
    <text evidence="3">The sequence shown here is derived from an EMBL/GenBank/DDBJ whole genome shotgun (WGS) entry which is preliminary data.</text>
</comment>
<dbReference type="Pfam" id="PF00582">
    <property type="entry name" value="Usp"/>
    <property type="match status" value="1"/>
</dbReference>